<sequence>MTVTLQDEIDGISRCARSVVQGLDRDGTPPADIGEAVREALDSLHLLCDELAERTEDPSQRSRLEQATALLASAWWHVNETRRPRVPTQHSA</sequence>
<dbReference type="Proteomes" id="UP001501358">
    <property type="component" value="Unassembled WGS sequence"/>
</dbReference>
<dbReference type="EMBL" id="BAAATA010000019">
    <property type="protein sequence ID" value="GAA2494673.1"/>
    <property type="molecule type" value="Genomic_DNA"/>
</dbReference>
<evidence type="ECO:0000313" key="2">
    <source>
        <dbReference type="Proteomes" id="UP001501358"/>
    </source>
</evidence>
<keyword evidence="2" id="KW-1185">Reference proteome</keyword>
<name>A0ABN3M4I0_9ACTN</name>
<proteinExistence type="predicted"/>
<comment type="caution">
    <text evidence="1">The sequence shown here is derived from an EMBL/GenBank/DDBJ whole genome shotgun (WGS) entry which is preliminary data.</text>
</comment>
<accession>A0ABN3M4I0</accession>
<protein>
    <submittedName>
        <fullName evidence="1">Uncharacterized protein</fullName>
    </submittedName>
</protein>
<organism evidence="1 2">
    <name type="scientific">Streptomyces thermolineatus</name>
    <dbReference type="NCBI Taxonomy" id="44033"/>
    <lineage>
        <taxon>Bacteria</taxon>
        <taxon>Bacillati</taxon>
        <taxon>Actinomycetota</taxon>
        <taxon>Actinomycetes</taxon>
        <taxon>Kitasatosporales</taxon>
        <taxon>Streptomycetaceae</taxon>
        <taxon>Streptomyces</taxon>
    </lineage>
</organism>
<reference evidence="1 2" key="1">
    <citation type="journal article" date="2019" name="Int. J. Syst. Evol. Microbiol.">
        <title>The Global Catalogue of Microorganisms (GCM) 10K type strain sequencing project: providing services to taxonomists for standard genome sequencing and annotation.</title>
        <authorList>
            <consortium name="The Broad Institute Genomics Platform"/>
            <consortium name="The Broad Institute Genome Sequencing Center for Infectious Disease"/>
            <person name="Wu L."/>
            <person name="Ma J."/>
        </authorList>
    </citation>
    <scope>NUCLEOTIDE SEQUENCE [LARGE SCALE GENOMIC DNA]</scope>
    <source>
        <strain evidence="1 2">JCM 6307</strain>
    </source>
</reference>
<dbReference type="RefSeq" id="WP_344383992.1">
    <property type="nucleotide sequence ID" value="NZ_BAAATA010000019.1"/>
</dbReference>
<gene>
    <name evidence="1" type="ORF">GCM10010406_33450</name>
</gene>
<evidence type="ECO:0000313" key="1">
    <source>
        <dbReference type="EMBL" id="GAA2494673.1"/>
    </source>
</evidence>